<keyword evidence="2" id="KW-1185">Reference proteome</keyword>
<sequence length="475" mass="48211">MLIWVLVLGVVLAALTAFALSSARNRSVSAAVATAETRNRMLLNNVDSYAQRLLNVHADQLASAVAPLTYSAFRGHADTLDASMVARHLQEQADSTFCERLSQTGATSRVAFSDHVCGQATSVTVALPSVTATSTGGSLVAAPYAVVSTTPTGAQSTSRGVLRFVTGTAPVSAYALYRGGDAVLAADVRVLGPSYVQGAATLQGEFTSTTLAVSGCTVPGGYCQAQGGLRFGDGQVRSSMALVPSAGHPCLTSGCLSGTLTSPVTVEALQSVTPRILSVLLPNFNRVLLGLGNSGEQRITLCNFSGCSSYVMAGTTLTNELGMLLTSSFDGIFAASGDVRVEPEVAGSPSVSENLTVQAGGTLTVNGDLRLSDSPCPAGGDCTLQGDNPSNLLGLIAGGTVQLNADAVDAAINAGGSVLGQSGGTKLLGSVAAQQTTTNLDITHDPRLAAPVLLRPKGFPLLSAAAHLVSLQDGQ</sequence>
<accession>A0A918C6Y0</accession>
<reference evidence="1" key="1">
    <citation type="journal article" date="2014" name="Int. J. Syst. Evol. Microbiol.">
        <title>Complete genome sequence of Corynebacterium casei LMG S-19264T (=DSM 44701T), isolated from a smear-ripened cheese.</title>
        <authorList>
            <consortium name="US DOE Joint Genome Institute (JGI-PGF)"/>
            <person name="Walter F."/>
            <person name="Albersmeier A."/>
            <person name="Kalinowski J."/>
            <person name="Ruckert C."/>
        </authorList>
    </citation>
    <scope>NUCLEOTIDE SEQUENCE</scope>
    <source>
        <strain evidence="1">JCM 31311</strain>
    </source>
</reference>
<dbReference type="RefSeq" id="WP_189090549.1">
    <property type="nucleotide sequence ID" value="NZ_BMQL01000011.1"/>
</dbReference>
<name>A0A918C6Y0_9DEIO</name>
<proteinExistence type="predicted"/>
<evidence type="ECO:0000313" key="2">
    <source>
        <dbReference type="Proteomes" id="UP000603865"/>
    </source>
</evidence>
<gene>
    <name evidence="1" type="ORF">GCM10008957_23370</name>
</gene>
<dbReference type="AlphaFoldDB" id="A0A918C6Y0"/>
<evidence type="ECO:0000313" key="1">
    <source>
        <dbReference type="EMBL" id="GGR09926.1"/>
    </source>
</evidence>
<reference evidence="1" key="2">
    <citation type="submission" date="2020-09" db="EMBL/GenBank/DDBJ databases">
        <authorList>
            <person name="Sun Q."/>
            <person name="Ohkuma M."/>
        </authorList>
    </citation>
    <scope>NUCLEOTIDE SEQUENCE</scope>
    <source>
        <strain evidence="1">JCM 31311</strain>
    </source>
</reference>
<dbReference type="EMBL" id="BMQL01000011">
    <property type="protein sequence ID" value="GGR09926.1"/>
    <property type="molecule type" value="Genomic_DNA"/>
</dbReference>
<dbReference type="Proteomes" id="UP000603865">
    <property type="component" value="Unassembled WGS sequence"/>
</dbReference>
<comment type="caution">
    <text evidence="1">The sequence shown here is derived from an EMBL/GenBank/DDBJ whole genome shotgun (WGS) entry which is preliminary data.</text>
</comment>
<organism evidence="1 2">
    <name type="scientific">Deinococcus ruber</name>
    <dbReference type="NCBI Taxonomy" id="1848197"/>
    <lineage>
        <taxon>Bacteria</taxon>
        <taxon>Thermotogati</taxon>
        <taxon>Deinococcota</taxon>
        <taxon>Deinococci</taxon>
        <taxon>Deinococcales</taxon>
        <taxon>Deinococcaceae</taxon>
        <taxon>Deinococcus</taxon>
    </lineage>
</organism>
<protein>
    <submittedName>
        <fullName evidence="1">Uncharacterized protein</fullName>
    </submittedName>
</protein>